<name>A0AAE3ZI43_9ACTN</name>
<protein>
    <recommendedName>
        <fullName evidence="7">APHP domain-containing protein</fullName>
    </recommendedName>
</protein>
<sequence length="852" mass="89523">MKLTHLLLAAVTVAAATLVPTPARAAAADLAPGKPVEASSTVFSFVAPNATDGNVGSYWESNGFPATLTVKLGADADVTALVIKLNPDPIWAARTQQLQVNGRAAAATGFTPLRARTDHRFDPAANRNTVTIPVTGRAADVQLQFFANTGAPGAQIGELQVIGDWTPAPVGPDLQVTGVTTTPANPAAGAAVSFSVTVQNRGNATAAASTTRVTVGGTTLTGATPSVAAGATATVAIAGTWTAVNGGATVTATADATGAVPETNETNNALSRPIAVGRGAALPYTEYEAEAARHNGTLLEADPLRTFGHTNFGSESSGRKSVRLTGTGQFVEFTSTVPANSIVVRNSVPDAPNGGGQDHTISLYVNDQFHRKLTLSSRNSWLYGTTDDTESLSNTPSADARRLFDETSALLGTSYPAGTRFRLQRDAGDTAAFHVIDLIDLEQVAPPASAPAGCTSVTTYGAVPNDGLDDTAAIQRAVTDDENGVIPCVWIPAGRWRQEAKILSPDPNRGQYNQRGLRNVVIRGAGMWHTVLYSDTQPHQAVGGINHPHEGNVGFDIDDNTQISDLAIFGNTQNRANRGHGLNGRFGRDTRISNVWIEHVNVGAWVGRDYSDTPAYWNPGNNLEFSGMRIRNTFADGINFSNGTKNSRVVNSSFRTTGDDSLAVWANPYVRDQSVDIASGNRFLNNTVQLPWRANGIAIYGGANNSIEGNLVSDTANYPGIMLATDHSPLPFGGTTLIANNGLYRTGGAFWNEDQEFGAITLFPQGRDITGVVIRDTEIVDSTYDGIQFKTGGGNMPNVAITNVRIDRSNNGAGILAMSGARGNAVLTNVTITNSADGDIVIQPGSQFTITR</sequence>
<evidence type="ECO:0008006" key="7">
    <source>
        <dbReference type="Google" id="ProtNLM"/>
    </source>
</evidence>
<evidence type="ECO:0000313" key="6">
    <source>
        <dbReference type="Proteomes" id="UP001183629"/>
    </source>
</evidence>
<dbReference type="Pfam" id="PF22816">
    <property type="entry name" value="CatAgl_D2"/>
    <property type="match status" value="1"/>
</dbReference>
<dbReference type="SUPFAM" id="SSF49785">
    <property type="entry name" value="Galactose-binding domain-like"/>
    <property type="match status" value="1"/>
</dbReference>
<evidence type="ECO:0000313" key="5">
    <source>
        <dbReference type="EMBL" id="MDR7320377.1"/>
    </source>
</evidence>
<dbReference type="Gene3D" id="2.60.120.260">
    <property type="entry name" value="Galactose-binding domain-like"/>
    <property type="match status" value="2"/>
</dbReference>
<dbReference type="InterPro" id="IPR033801">
    <property type="entry name" value="CBM6-CBM35-CBM36-like_1"/>
</dbReference>
<gene>
    <name evidence="5" type="ORF">J2S44_000627</name>
</gene>
<feature type="domain" description="CARDB" evidence="2">
    <location>
        <begin position="172"/>
        <end position="271"/>
    </location>
</feature>
<dbReference type="RefSeq" id="WP_310408856.1">
    <property type="nucleotide sequence ID" value="NZ_JAVDYC010000001.1"/>
</dbReference>
<evidence type="ECO:0000259" key="3">
    <source>
        <dbReference type="Pfam" id="PF22815"/>
    </source>
</evidence>
<dbReference type="InterPro" id="IPR012334">
    <property type="entry name" value="Pectin_lyas_fold"/>
</dbReference>
<dbReference type="InterPro" id="IPR008979">
    <property type="entry name" value="Galactose-bd-like_sf"/>
</dbReference>
<reference evidence="5 6" key="1">
    <citation type="submission" date="2023-07" db="EMBL/GenBank/DDBJ databases">
        <title>Sequencing the genomes of 1000 actinobacteria strains.</title>
        <authorList>
            <person name="Klenk H.-P."/>
        </authorList>
    </citation>
    <scope>NUCLEOTIDE SEQUENCE [LARGE SCALE GENOMIC DNA]</scope>
    <source>
        <strain evidence="5 6">DSM 44711</strain>
    </source>
</reference>
<keyword evidence="6" id="KW-1185">Reference proteome</keyword>
<feature type="domain" description="CBM6/CBM35/CBM36-like 1" evidence="3">
    <location>
        <begin position="282"/>
        <end position="444"/>
    </location>
</feature>
<dbReference type="InterPro" id="IPR011635">
    <property type="entry name" value="CARDB"/>
</dbReference>
<comment type="caution">
    <text evidence="5">The sequence shown here is derived from an EMBL/GenBank/DDBJ whole genome shotgun (WGS) entry which is preliminary data.</text>
</comment>
<dbReference type="Proteomes" id="UP001183629">
    <property type="component" value="Unassembled WGS sequence"/>
</dbReference>
<dbReference type="CDD" id="cd14490">
    <property type="entry name" value="CBM6-CBM35-CBM36_like_1"/>
    <property type="match status" value="1"/>
</dbReference>
<organism evidence="5 6">
    <name type="scientific">Catenuloplanes niger</name>
    <dbReference type="NCBI Taxonomy" id="587534"/>
    <lineage>
        <taxon>Bacteria</taxon>
        <taxon>Bacillati</taxon>
        <taxon>Actinomycetota</taxon>
        <taxon>Actinomycetes</taxon>
        <taxon>Micromonosporales</taxon>
        <taxon>Micromonosporaceae</taxon>
        <taxon>Catenuloplanes</taxon>
    </lineage>
</organism>
<dbReference type="AlphaFoldDB" id="A0AAE3ZI43"/>
<dbReference type="GO" id="GO:0005975">
    <property type="term" value="P:carbohydrate metabolic process"/>
    <property type="evidence" value="ECO:0007669"/>
    <property type="project" value="UniProtKB-ARBA"/>
</dbReference>
<dbReference type="InterPro" id="IPR055149">
    <property type="entry name" value="Agl_cat_D2"/>
</dbReference>
<feature type="chain" id="PRO_5042082797" description="APHP domain-containing protein" evidence="1">
    <location>
        <begin position="26"/>
        <end position="852"/>
    </location>
</feature>
<dbReference type="Gene3D" id="2.160.20.10">
    <property type="entry name" value="Single-stranded right-handed beta-helix, Pectin lyase-like"/>
    <property type="match status" value="1"/>
</dbReference>
<proteinExistence type="predicted"/>
<dbReference type="EMBL" id="JAVDYC010000001">
    <property type="protein sequence ID" value="MDR7320377.1"/>
    <property type="molecule type" value="Genomic_DNA"/>
</dbReference>
<dbReference type="Pfam" id="PF07705">
    <property type="entry name" value="CARDB"/>
    <property type="match status" value="1"/>
</dbReference>
<evidence type="ECO:0000259" key="4">
    <source>
        <dbReference type="Pfam" id="PF22816"/>
    </source>
</evidence>
<accession>A0AAE3ZI43</accession>
<dbReference type="Pfam" id="PF22815">
    <property type="entry name" value="CatAgl_D1"/>
    <property type="match status" value="1"/>
</dbReference>
<keyword evidence="1" id="KW-0732">Signal</keyword>
<dbReference type="SUPFAM" id="SSF51126">
    <property type="entry name" value="Pectin lyase-like"/>
    <property type="match status" value="2"/>
</dbReference>
<dbReference type="Gene3D" id="2.60.40.10">
    <property type="entry name" value="Immunoglobulins"/>
    <property type="match status" value="1"/>
</dbReference>
<feature type="signal peptide" evidence="1">
    <location>
        <begin position="1"/>
        <end position="25"/>
    </location>
</feature>
<evidence type="ECO:0000256" key="1">
    <source>
        <dbReference type="SAM" id="SignalP"/>
    </source>
</evidence>
<feature type="domain" description="Alpha-1,3-glucanase catalytic" evidence="4">
    <location>
        <begin position="487"/>
        <end position="835"/>
    </location>
</feature>
<dbReference type="InterPro" id="IPR013783">
    <property type="entry name" value="Ig-like_fold"/>
</dbReference>
<evidence type="ECO:0000259" key="2">
    <source>
        <dbReference type="Pfam" id="PF07705"/>
    </source>
</evidence>
<dbReference type="InterPro" id="IPR006626">
    <property type="entry name" value="PbH1"/>
</dbReference>
<dbReference type="Pfam" id="PF22633">
    <property type="entry name" value="F5_F8_type_C_2"/>
    <property type="match status" value="1"/>
</dbReference>
<dbReference type="SMART" id="SM00710">
    <property type="entry name" value="PbH1"/>
    <property type="match status" value="8"/>
</dbReference>
<dbReference type="InterPro" id="IPR011050">
    <property type="entry name" value="Pectin_lyase_fold/virulence"/>
</dbReference>